<feature type="domain" description="Velvet" evidence="5">
    <location>
        <begin position="49"/>
        <end position="271"/>
    </location>
</feature>
<dbReference type="Pfam" id="PF11754">
    <property type="entry name" value="Velvet"/>
    <property type="match status" value="1"/>
</dbReference>
<keyword evidence="7" id="KW-1185">Reference proteome</keyword>
<proteinExistence type="predicted"/>
<dbReference type="PROSITE" id="PS51821">
    <property type="entry name" value="VELVET"/>
    <property type="match status" value="1"/>
</dbReference>
<keyword evidence="2" id="KW-0805">Transcription regulation</keyword>
<evidence type="ECO:0000256" key="1">
    <source>
        <dbReference type="ARBA" id="ARBA00004123"/>
    </source>
</evidence>
<comment type="caution">
    <text evidence="6">The sequence shown here is derived from an EMBL/GenBank/DDBJ whole genome shotgun (WGS) entry which is preliminary data.</text>
</comment>
<keyword evidence="3" id="KW-0804">Transcription</keyword>
<comment type="subcellular location">
    <subcellularLocation>
        <location evidence="1">Nucleus</location>
    </subcellularLocation>
</comment>
<sequence>MSFSSLQYNLSSMPLILQDGDDQFHQSTLRLEKNFIDTPILFTEGQFAGRSIRATLEEIQAAGSSRKTVTVRRGVKVDRRPLDPAPVAYLRLFEVFNVGTAGEIQLELDYHGLDISGFTCTVDLFSVPKPESTSSAAFEWPEPEPLTHFPLGPNSTPQQIEVDPDVSCGNVTTKLAGNTFVQADNPLSLSLLVSTHLHIQDLAVKAEGYFMLQYRFFDLFSTTSEHANPTIQAQCQGAPFRVYSAKDAPALGPSTELSKHLACYGVRLNIRKTVRKRTAHHDGSPSRGLLYTTHRLSDKNIANGDEEGYDD</sequence>
<dbReference type="EMBL" id="JARKIB010000042">
    <property type="protein sequence ID" value="KAJ7758332.1"/>
    <property type="molecule type" value="Genomic_DNA"/>
</dbReference>
<dbReference type="InterPro" id="IPR037525">
    <property type="entry name" value="Velvet_dom"/>
</dbReference>
<dbReference type="PANTHER" id="PTHR33572">
    <property type="entry name" value="SPORE DEVELOPMENT REGULATOR VOSA"/>
    <property type="match status" value="1"/>
</dbReference>
<protein>
    <submittedName>
        <fullName evidence="6">Velvet factor-domain-containing protein</fullName>
    </submittedName>
</protein>
<name>A0AAD7JA37_9AGAR</name>
<dbReference type="AlphaFoldDB" id="A0AAD7JA37"/>
<keyword evidence="4" id="KW-0539">Nucleus</keyword>
<accession>A0AAD7JA37</accession>
<evidence type="ECO:0000256" key="3">
    <source>
        <dbReference type="ARBA" id="ARBA00023163"/>
    </source>
</evidence>
<evidence type="ECO:0000256" key="2">
    <source>
        <dbReference type="ARBA" id="ARBA00023015"/>
    </source>
</evidence>
<gene>
    <name evidence="6" type="ORF">B0H16DRAFT_1885329</name>
</gene>
<evidence type="ECO:0000313" key="7">
    <source>
        <dbReference type="Proteomes" id="UP001215598"/>
    </source>
</evidence>
<evidence type="ECO:0000313" key="6">
    <source>
        <dbReference type="EMBL" id="KAJ7758332.1"/>
    </source>
</evidence>
<dbReference type="InterPro" id="IPR021740">
    <property type="entry name" value="Velvet"/>
</dbReference>
<dbReference type="Gene3D" id="2.60.40.3960">
    <property type="entry name" value="Velvet domain"/>
    <property type="match status" value="1"/>
</dbReference>
<organism evidence="6 7">
    <name type="scientific">Mycena metata</name>
    <dbReference type="NCBI Taxonomy" id="1033252"/>
    <lineage>
        <taxon>Eukaryota</taxon>
        <taxon>Fungi</taxon>
        <taxon>Dikarya</taxon>
        <taxon>Basidiomycota</taxon>
        <taxon>Agaricomycotina</taxon>
        <taxon>Agaricomycetes</taxon>
        <taxon>Agaricomycetidae</taxon>
        <taxon>Agaricales</taxon>
        <taxon>Marasmiineae</taxon>
        <taxon>Mycenaceae</taxon>
        <taxon>Mycena</taxon>
    </lineage>
</organism>
<evidence type="ECO:0000259" key="5">
    <source>
        <dbReference type="PROSITE" id="PS51821"/>
    </source>
</evidence>
<dbReference type="Proteomes" id="UP001215598">
    <property type="component" value="Unassembled WGS sequence"/>
</dbReference>
<dbReference type="GO" id="GO:0005634">
    <property type="term" value="C:nucleus"/>
    <property type="evidence" value="ECO:0007669"/>
    <property type="project" value="UniProtKB-SubCell"/>
</dbReference>
<reference evidence="6" key="1">
    <citation type="submission" date="2023-03" db="EMBL/GenBank/DDBJ databases">
        <title>Massive genome expansion in bonnet fungi (Mycena s.s.) driven by repeated elements and novel gene families across ecological guilds.</title>
        <authorList>
            <consortium name="Lawrence Berkeley National Laboratory"/>
            <person name="Harder C.B."/>
            <person name="Miyauchi S."/>
            <person name="Viragh M."/>
            <person name="Kuo A."/>
            <person name="Thoen E."/>
            <person name="Andreopoulos B."/>
            <person name="Lu D."/>
            <person name="Skrede I."/>
            <person name="Drula E."/>
            <person name="Henrissat B."/>
            <person name="Morin E."/>
            <person name="Kohler A."/>
            <person name="Barry K."/>
            <person name="LaButti K."/>
            <person name="Morin E."/>
            <person name="Salamov A."/>
            <person name="Lipzen A."/>
            <person name="Mereny Z."/>
            <person name="Hegedus B."/>
            <person name="Baldrian P."/>
            <person name="Stursova M."/>
            <person name="Weitz H."/>
            <person name="Taylor A."/>
            <person name="Grigoriev I.V."/>
            <person name="Nagy L.G."/>
            <person name="Martin F."/>
            <person name="Kauserud H."/>
        </authorList>
    </citation>
    <scope>NUCLEOTIDE SEQUENCE</scope>
    <source>
        <strain evidence="6">CBHHK182m</strain>
    </source>
</reference>
<evidence type="ECO:0000256" key="4">
    <source>
        <dbReference type="ARBA" id="ARBA00023242"/>
    </source>
</evidence>
<dbReference type="InterPro" id="IPR038491">
    <property type="entry name" value="Velvet_dom_sf"/>
</dbReference>
<dbReference type="PANTHER" id="PTHR33572:SF3">
    <property type="entry name" value="VELVET COMPLEX SUBUNIT B"/>
    <property type="match status" value="1"/>
</dbReference>